<dbReference type="EMBL" id="BAABME010045103">
    <property type="protein sequence ID" value="GAA0140098.1"/>
    <property type="molecule type" value="Genomic_DNA"/>
</dbReference>
<reference evidence="1 2" key="1">
    <citation type="submission" date="2024-01" db="EMBL/GenBank/DDBJ databases">
        <title>The complete chloroplast genome sequence of Lithospermum erythrorhizon: insights into the phylogenetic relationship among Boraginaceae species and the maternal lineages of purple gromwells.</title>
        <authorList>
            <person name="Okada T."/>
            <person name="Watanabe K."/>
        </authorList>
    </citation>
    <scope>NUCLEOTIDE SEQUENCE [LARGE SCALE GENOMIC DNA]</scope>
</reference>
<dbReference type="Proteomes" id="UP001454036">
    <property type="component" value="Unassembled WGS sequence"/>
</dbReference>
<evidence type="ECO:0000313" key="1">
    <source>
        <dbReference type="EMBL" id="GAA0140098.1"/>
    </source>
</evidence>
<comment type="caution">
    <text evidence="1">The sequence shown here is derived from an EMBL/GenBank/DDBJ whole genome shotgun (WGS) entry which is preliminary data.</text>
</comment>
<dbReference type="AlphaFoldDB" id="A0AAV3NMC9"/>
<keyword evidence="2" id="KW-1185">Reference proteome</keyword>
<organism evidence="1 2">
    <name type="scientific">Lithospermum erythrorhizon</name>
    <name type="common">Purple gromwell</name>
    <name type="synonym">Lithospermum officinale var. erythrorhizon</name>
    <dbReference type="NCBI Taxonomy" id="34254"/>
    <lineage>
        <taxon>Eukaryota</taxon>
        <taxon>Viridiplantae</taxon>
        <taxon>Streptophyta</taxon>
        <taxon>Embryophyta</taxon>
        <taxon>Tracheophyta</taxon>
        <taxon>Spermatophyta</taxon>
        <taxon>Magnoliopsida</taxon>
        <taxon>eudicotyledons</taxon>
        <taxon>Gunneridae</taxon>
        <taxon>Pentapetalae</taxon>
        <taxon>asterids</taxon>
        <taxon>lamiids</taxon>
        <taxon>Boraginales</taxon>
        <taxon>Boraginaceae</taxon>
        <taxon>Boraginoideae</taxon>
        <taxon>Lithospermeae</taxon>
        <taxon>Lithospermum</taxon>
    </lineage>
</organism>
<proteinExistence type="predicted"/>
<name>A0AAV3NMC9_LITER</name>
<evidence type="ECO:0000313" key="2">
    <source>
        <dbReference type="Proteomes" id="UP001454036"/>
    </source>
</evidence>
<sequence length="94" mass="10734">MGLEVDHGGCEIMFRRVRRRLGWLEVDLVASIRGGKTFVEGGRLVSMRSRVFRIRHFGGGEKRRHFGESIVDDMTPSRESAGGWWETVLWLTTG</sequence>
<protein>
    <submittedName>
        <fullName evidence="1">Uncharacterized protein</fullName>
    </submittedName>
</protein>
<gene>
    <name evidence="1" type="ORF">LIER_44048</name>
</gene>
<accession>A0AAV3NMC9</accession>